<accession>A0A6D2JNZ3</accession>
<dbReference type="EMBL" id="CACVBM020001329">
    <property type="protein sequence ID" value="CAA7045666.1"/>
    <property type="molecule type" value="Genomic_DNA"/>
</dbReference>
<feature type="region of interest" description="Disordered" evidence="1">
    <location>
        <begin position="48"/>
        <end position="67"/>
    </location>
</feature>
<evidence type="ECO:0000313" key="3">
    <source>
        <dbReference type="Proteomes" id="UP000467841"/>
    </source>
</evidence>
<gene>
    <name evidence="2" type="ORF">MERR_LOCUS32901</name>
</gene>
<proteinExistence type="predicted"/>
<sequence>MLLDLDEIPGAPPISEPDAFLRAENYVRIEQDIPQLRFDPKDPRIQLRNKRRSSSFHPGGSTHKAPRCRHEFIPLPRRRSCLRRRDPEEHRESRAERPPCFSAVFILRSGDIEIIADIRRTPLTSRLSEIPLKKPAFLKQHLRFALDDLILCKSNDDRVDRLGKFGFSWEGPYRVARVVKPGIYQLEDNLGNTSERLWSSTELRKFHD</sequence>
<dbReference type="OrthoDB" id="1744372at2759"/>
<dbReference type="Proteomes" id="UP000467841">
    <property type="component" value="Unassembled WGS sequence"/>
</dbReference>
<name>A0A6D2JNZ3_9BRAS</name>
<protein>
    <submittedName>
        <fullName evidence="2">Uncharacterized protein</fullName>
    </submittedName>
</protein>
<evidence type="ECO:0000256" key="1">
    <source>
        <dbReference type="SAM" id="MobiDB-lite"/>
    </source>
</evidence>
<reference evidence="2" key="1">
    <citation type="submission" date="2020-01" db="EMBL/GenBank/DDBJ databases">
        <authorList>
            <person name="Mishra B."/>
        </authorList>
    </citation>
    <scope>NUCLEOTIDE SEQUENCE [LARGE SCALE GENOMIC DNA]</scope>
</reference>
<comment type="caution">
    <text evidence="2">The sequence shown here is derived from an EMBL/GenBank/DDBJ whole genome shotgun (WGS) entry which is preliminary data.</text>
</comment>
<dbReference type="AlphaFoldDB" id="A0A6D2JNZ3"/>
<organism evidence="2 3">
    <name type="scientific">Microthlaspi erraticum</name>
    <dbReference type="NCBI Taxonomy" id="1685480"/>
    <lineage>
        <taxon>Eukaryota</taxon>
        <taxon>Viridiplantae</taxon>
        <taxon>Streptophyta</taxon>
        <taxon>Embryophyta</taxon>
        <taxon>Tracheophyta</taxon>
        <taxon>Spermatophyta</taxon>
        <taxon>Magnoliopsida</taxon>
        <taxon>eudicotyledons</taxon>
        <taxon>Gunneridae</taxon>
        <taxon>Pentapetalae</taxon>
        <taxon>rosids</taxon>
        <taxon>malvids</taxon>
        <taxon>Brassicales</taxon>
        <taxon>Brassicaceae</taxon>
        <taxon>Coluteocarpeae</taxon>
        <taxon>Microthlaspi</taxon>
    </lineage>
</organism>
<keyword evidence="3" id="KW-1185">Reference proteome</keyword>
<evidence type="ECO:0000313" key="2">
    <source>
        <dbReference type="EMBL" id="CAA7045666.1"/>
    </source>
</evidence>